<dbReference type="Proteomes" id="UP000187074">
    <property type="component" value="Unassembled WGS sequence"/>
</dbReference>
<gene>
    <name evidence="10" type="ORF">BK123_17440</name>
</gene>
<name>A0A1R1AYZ7_PAELA</name>
<dbReference type="InterPro" id="IPR003439">
    <property type="entry name" value="ABC_transporter-like_ATP-bd"/>
</dbReference>
<evidence type="ECO:0000259" key="9">
    <source>
        <dbReference type="PROSITE" id="PS50893"/>
    </source>
</evidence>
<dbReference type="PANTHER" id="PTHR43553:SF24">
    <property type="entry name" value="ENERGY-COUPLING FACTOR TRANSPORTER ATP-BINDING PROTEIN ECFA1"/>
    <property type="match status" value="1"/>
</dbReference>
<keyword evidence="6 10" id="KW-0067">ATP-binding</keyword>
<organism evidence="10 11">
    <name type="scientific">Paenibacillus lautus</name>
    <name type="common">Bacillus lautus</name>
    <dbReference type="NCBI Taxonomy" id="1401"/>
    <lineage>
        <taxon>Bacteria</taxon>
        <taxon>Bacillati</taxon>
        <taxon>Bacillota</taxon>
        <taxon>Bacilli</taxon>
        <taxon>Bacillales</taxon>
        <taxon>Paenibacillaceae</taxon>
        <taxon>Paenibacillus</taxon>
    </lineage>
</organism>
<dbReference type="SUPFAM" id="SSF52540">
    <property type="entry name" value="P-loop containing nucleoside triphosphate hydrolases"/>
    <property type="match status" value="1"/>
</dbReference>
<evidence type="ECO:0000313" key="11">
    <source>
        <dbReference type="Proteomes" id="UP000187074"/>
    </source>
</evidence>
<comment type="similarity">
    <text evidence="2">Belongs to the ABC transporter superfamily.</text>
</comment>
<evidence type="ECO:0000256" key="2">
    <source>
        <dbReference type="ARBA" id="ARBA00005417"/>
    </source>
</evidence>
<dbReference type="EMBL" id="MRTF01000006">
    <property type="protein sequence ID" value="OME91257.1"/>
    <property type="molecule type" value="Genomic_DNA"/>
</dbReference>
<dbReference type="FunFam" id="3.40.50.300:FF:000224">
    <property type="entry name" value="Energy-coupling factor transporter ATP-binding protein EcfA"/>
    <property type="match status" value="1"/>
</dbReference>
<evidence type="ECO:0000256" key="1">
    <source>
        <dbReference type="ARBA" id="ARBA00004202"/>
    </source>
</evidence>
<dbReference type="Pfam" id="PF00005">
    <property type="entry name" value="ABC_tran"/>
    <property type="match status" value="1"/>
</dbReference>
<comment type="subcellular location">
    <subcellularLocation>
        <location evidence="1">Cell membrane</location>
        <topology evidence="1">Peripheral membrane protein</topology>
    </subcellularLocation>
</comment>
<dbReference type="InterPro" id="IPR003593">
    <property type="entry name" value="AAA+_ATPase"/>
</dbReference>
<feature type="domain" description="ABC transporter" evidence="9">
    <location>
        <begin position="4"/>
        <end position="237"/>
    </location>
</feature>
<dbReference type="InterPro" id="IPR027417">
    <property type="entry name" value="P-loop_NTPase"/>
</dbReference>
<dbReference type="CDD" id="cd03225">
    <property type="entry name" value="ABC_cobalt_CbiO_domain1"/>
    <property type="match status" value="1"/>
</dbReference>
<evidence type="ECO:0000256" key="8">
    <source>
        <dbReference type="ARBA" id="ARBA00023136"/>
    </source>
</evidence>
<accession>A0A1R1AYZ7</accession>
<dbReference type="GO" id="GO:0005524">
    <property type="term" value="F:ATP binding"/>
    <property type="evidence" value="ECO:0007669"/>
    <property type="project" value="UniProtKB-KW"/>
</dbReference>
<keyword evidence="4" id="KW-1003">Cell membrane</keyword>
<dbReference type="GO" id="GO:0016887">
    <property type="term" value="F:ATP hydrolysis activity"/>
    <property type="evidence" value="ECO:0007669"/>
    <property type="project" value="InterPro"/>
</dbReference>
<dbReference type="InterPro" id="IPR050095">
    <property type="entry name" value="ECF_ABC_transporter_ATP-bd"/>
</dbReference>
<evidence type="ECO:0000256" key="3">
    <source>
        <dbReference type="ARBA" id="ARBA00022448"/>
    </source>
</evidence>
<dbReference type="InterPro" id="IPR015856">
    <property type="entry name" value="ABC_transpr_CbiO/EcfA_su"/>
</dbReference>
<dbReference type="AlphaFoldDB" id="A0A1R1AYZ7"/>
<sequence length="267" mass="30166">MNGVRLENITYRYPNGHTAVENISMSFKQGEAVAIVGQNGAGKTTTVKLINGLLRPTEGEIYVGDWNTKDYTTAQLSKRVGYVFQNPDDQIFHSDVYSEIEFGPKNLKLPAKVVKKNTQKAIELTGLEPFLKEHPYNLAYSMRKFVTIASIISMNPDVVILDEPTAGQDLPSLKRLSSIISTLQKENKIIITITHDMEFVVDNFQRVIVMANKKKIEDSDKRDIFWDFDVLERSSLKQPAISSLSHDLGMNGRILNIKEMVQQMQSI</sequence>
<comment type="caution">
    <text evidence="10">The sequence shown here is derived from an EMBL/GenBank/DDBJ whole genome shotgun (WGS) entry which is preliminary data.</text>
</comment>
<dbReference type="Gene3D" id="3.40.50.300">
    <property type="entry name" value="P-loop containing nucleotide triphosphate hydrolases"/>
    <property type="match status" value="1"/>
</dbReference>
<dbReference type="PANTHER" id="PTHR43553">
    <property type="entry name" value="HEAVY METAL TRANSPORTER"/>
    <property type="match status" value="1"/>
</dbReference>
<reference evidence="10 11" key="1">
    <citation type="submission" date="2016-11" db="EMBL/GenBank/DDBJ databases">
        <title>Paenibacillus species isolates.</title>
        <authorList>
            <person name="Beno S.M."/>
        </authorList>
    </citation>
    <scope>NUCLEOTIDE SEQUENCE [LARGE SCALE GENOMIC DNA]</scope>
    <source>
        <strain evidence="10 11">FSL F4-0100</strain>
    </source>
</reference>
<dbReference type="PROSITE" id="PS50893">
    <property type="entry name" value="ABC_TRANSPORTER_2"/>
    <property type="match status" value="1"/>
</dbReference>
<dbReference type="GO" id="GO:0043190">
    <property type="term" value="C:ATP-binding cassette (ABC) transporter complex"/>
    <property type="evidence" value="ECO:0007669"/>
    <property type="project" value="TreeGrafter"/>
</dbReference>
<dbReference type="OrthoDB" id="9784332at2"/>
<dbReference type="GO" id="GO:0015087">
    <property type="term" value="F:cobalt ion transmembrane transporter activity"/>
    <property type="evidence" value="ECO:0007669"/>
    <property type="project" value="UniProtKB-ARBA"/>
</dbReference>
<evidence type="ECO:0000313" key="10">
    <source>
        <dbReference type="EMBL" id="OME91257.1"/>
    </source>
</evidence>
<protein>
    <submittedName>
        <fullName evidence="10">ABC transporter ATP-binding protein</fullName>
    </submittedName>
</protein>
<dbReference type="RefSeq" id="WP_076323657.1">
    <property type="nucleotide sequence ID" value="NZ_MRTF01000006.1"/>
</dbReference>
<dbReference type="SMART" id="SM00382">
    <property type="entry name" value="AAA"/>
    <property type="match status" value="1"/>
</dbReference>
<keyword evidence="5" id="KW-0547">Nucleotide-binding</keyword>
<evidence type="ECO:0000256" key="7">
    <source>
        <dbReference type="ARBA" id="ARBA00022967"/>
    </source>
</evidence>
<proteinExistence type="inferred from homology"/>
<evidence type="ECO:0000256" key="5">
    <source>
        <dbReference type="ARBA" id="ARBA00022741"/>
    </source>
</evidence>
<keyword evidence="7" id="KW-1278">Translocase</keyword>
<dbReference type="GO" id="GO:0042626">
    <property type="term" value="F:ATPase-coupled transmembrane transporter activity"/>
    <property type="evidence" value="ECO:0007669"/>
    <property type="project" value="TreeGrafter"/>
</dbReference>
<keyword evidence="3" id="KW-0813">Transport</keyword>
<evidence type="ECO:0000256" key="4">
    <source>
        <dbReference type="ARBA" id="ARBA00022475"/>
    </source>
</evidence>
<keyword evidence="8" id="KW-0472">Membrane</keyword>
<evidence type="ECO:0000256" key="6">
    <source>
        <dbReference type="ARBA" id="ARBA00022840"/>
    </source>
</evidence>
<dbReference type="STRING" id="1401.BK123_17440"/>